<dbReference type="Proteomes" id="UP000215335">
    <property type="component" value="Unassembled WGS sequence"/>
</dbReference>
<reference evidence="2 3" key="1">
    <citation type="journal article" date="2017" name="Curr. Biol.">
        <title>The Evolution of Venom by Co-option of Single-Copy Genes.</title>
        <authorList>
            <person name="Martinson E.O."/>
            <person name="Mrinalini"/>
            <person name="Kelkar Y.D."/>
            <person name="Chang C.H."/>
            <person name="Werren J.H."/>
        </authorList>
    </citation>
    <scope>NUCLEOTIDE SEQUENCE [LARGE SCALE GENOMIC DNA]</scope>
    <source>
        <strain evidence="2 3">Alberta</strain>
        <tissue evidence="2">Whole body</tissue>
    </source>
</reference>
<feature type="compositionally biased region" description="Polar residues" evidence="1">
    <location>
        <begin position="21"/>
        <end position="30"/>
    </location>
</feature>
<feature type="compositionally biased region" description="Basic residues" evidence="1">
    <location>
        <begin position="41"/>
        <end position="57"/>
    </location>
</feature>
<name>A0A232EFU0_9HYME</name>
<feature type="region of interest" description="Disordered" evidence="1">
    <location>
        <begin position="21"/>
        <end position="69"/>
    </location>
</feature>
<keyword evidence="3" id="KW-1185">Reference proteome</keyword>
<protein>
    <submittedName>
        <fullName evidence="2">Uncharacterized protein</fullName>
    </submittedName>
</protein>
<evidence type="ECO:0000313" key="2">
    <source>
        <dbReference type="EMBL" id="OXU17213.1"/>
    </source>
</evidence>
<feature type="non-terminal residue" evidence="2">
    <location>
        <position position="1"/>
    </location>
</feature>
<evidence type="ECO:0000256" key="1">
    <source>
        <dbReference type="SAM" id="MobiDB-lite"/>
    </source>
</evidence>
<organism evidence="2 3">
    <name type="scientific">Trichomalopsis sarcophagae</name>
    <dbReference type="NCBI Taxonomy" id="543379"/>
    <lineage>
        <taxon>Eukaryota</taxon>
        <taxon>Metazoa</taxon>
        <taxon>Ecdysozoa</taxon>
        <taxon>Arthropoda</taxon>
        <taxon>Hexapoda</taxon>
        <taxon>Insecta</taxon>
        <taxon>Pterygota</taxon>
        <taxon>Neoptera</taxon>
        <taxon>Endopterygota</taxon>
        <taxon>Hymenoptera</taxon>
        <taxon>Apocrita</taxon>
        <taxon>Proctotrupomorpha</taxon>
        <taxon>Chalcidoidea</taxon>
        <taxon>Pteromalidae</taxon>
        <taxon>Pteromalinae</taxon>
        <taxon>Trichomalopsis</taxon>
    </lineage>
</organism>
<dbReference type="EMBL" id="NNAY01004935">
    <property type="protein sequence ID" value="OXU17213.1"/>
    <property type="molecule type" value="Genomic_DNA"/>
</dbReference>
<comment type="caution">
    <text evidence="2">The sequence shown here is derived from an EMBL/GenBank/DDBJ whole genome shotgun (WGS) entry which is preliminary data.</text>
</comment>
<dbReference type="AlphaFoldDB" id="A0A232EFU0"/>
<accession>A0A232EFU0</accession>
<evidence type="ECO:0000313" key="3">
    <source>
        <dbReference type="Proteomes" id="UP000215335"/>
    </source>
</evidence>
<proteinExistence type="predicted"/>
<gene>
    <name evidence="2" type="ORF">TSAR_001658</name>
</gene>
<sequence length="69" mass="8068">LRYTISTIPAKSSKYFASFNKKNPFQNHPRSPTRFGISLRKLSRLKNPPRKLSRKHICYITHNPSQKKG</sequence>